<sequence>MSSSDGDVKLRILLTAKRLFAKQGYDGTTVRQICEEANANIALISYYFGGKENLFGQIFEQFFPNELINQIDPAMDAVEGVKLFIREVSSFRHSDPEISLIIQREVSFETPRTDKIRQHMSPMWFRLRGWLEAGKREGRFRFRSLDSAFMSIMGVLLFAREDHYWDVVLKREEETIEEKIANMTEFILNGLGMNAAQQ</sequence>
<keyword evidence="5" id="KW-1185">Reference proteome</keyword>
<gene>
    <name evidence="4" type="ORF">ET464_11185</name>
</gene>
<dbReference type="InterPro" id="IPR050109">
    <property type="entry name" value="HTH-type_TetR-like_transc_reg"/>
</dbReference>
<evidence type="ECO:0000259" key="3">
    <source>
        <dbReference type="PROSITE" id="PS50977"/>
    </source>
</evidence>
<dbReference type="InterPro" id="IPR023772">
    <property type="entry name" value="DNA-bd_HTH_TetR-type_CS"/>
</dbReference>
<dbReference type="KEGG" id="pprt:ET464_11185"/>
<dbReference type="Gene3D" id="1.10.10.60">
    <property type="entry name" value="Homeodomain-like"/>
    <property type="match status" value="1"/>
</dbReference>
<dbReference type="PANTHER" id="PTHR30328:SF54">
    <property type="entry name" value="HTH-TYPE TRANSCRIPTIONAL REPRESSOR SCO4008"/>
    <property type="match status" value="1"/>
</dbReference>
<dbReference type="InterPro" id="IPR001647">
    <property type="entry name" value="HTH_TetR"/>
</dbReference>
<dbReference type="Proteomes" id="UP000293568">
    <property type="component" value="Chromosome"/>
</dbReference>
<evidence type="ECO:0000256" key="2">
    <source>
        <dbReference type="PROSITE-ProRule" id="PRU00335"/>
    </source>
</evidence>
<evidence type="ECO:0000313" key="5">
    <source>
        <dbReference type="Proteomes" id="UP000293568"/>
    </source>
</evidence>
<dbReference type="SUPFAM" id="SSF48498">
    <property type="entry name" value="Tetracyclin repressor-like, C-terminal domain"/>
    <property type="match status" value="1"/>
</dbReference>
<name>A0A4P6EWA2_9BACL</name>
<dbReference type="GO" id="GO:0006355">
    <property type="term" value="P:regulation of DNA-templated transcription"/>
    <property type="evidence" value="ECO:0007669"/>
    <property type="project" value="UniProtKB-ARBA"/>
</dbReference>
<dbReference type="SUPFAM" id="SSF46689">
    <property type="entry name" value="Homeodomain-like"/>
    <property type="match status" value="1"/>
</dbReference>
<dbReference type="Pfam" id="PF00440">
    <property type="entry name" value="TetR_N"/>
    <property type="match status" value="1"/>
</dbReference>
<protein>
    <submittedName>
        <fullName evidence="4">TetR/AcrR family transcriptional regulator</fullName>
    </submittedName>
</protein>
<dbReference type="PROSITE" id="PS50977">
    <property type="entry name" value="HTH_TETR_2"/>
    <property type="match status" value="1"/>
</dbReference>
<organism evidence="4 5">
    <name type="scientific">Paenibacillus protaetiae</name>
    <dbReference type="NCBI Taxonomy" id="2509456"/>
    <lineage>
        <taxon>Bacteria</taxon>
        <taxon>Bacillati</taxon>
        <taxon>Bacillota</taxon>
        <taxon>Bacilli</taxon>
        <taxon>Bacillales</taxon>
        <taxon>Paenibacillaceae</taxon>
        <taxon>Paenibacillus</taxon>
    </lineage>
</organism>
<reference evidence="4 5" key="1">
    <citation type="submission" date="2019-01" db="EMBL/GenBank/DDBJ databases">
        <title>Genome sequencing of strain FW100M-2.</title>
        <authorList>
            <person name="Heo J."/>
            <person name="Kim S.-J."/>
            <person name="Kim J.-S."/>
            <person name="Hong S.-B."/>
            <person name="Kwon S.-W."/>
        </authorList>
    </citation>
    <scope>NUCLEOTIDE SEQUENCE [LARGE SCALE GENOMIC DNA]</scope>
    <source>
        <strain evidence="4 5">FW100M-2</strain>
    </source>
</reference>
<dbReference type="PROSITE" id="PS01081">
    <property type="entry name" value="HTH_TETR_1"/>
    <property type="match status" value="1"/>
</dbReference>
<dbReference type="Gene3D" id="1.10.357.10">
    <property type="entry name" value="Tetracycline Repressor, domain 2"/>
    <property type="match status" value="1"/>
</dbReference>
<evidence type="ECO:0000313" key="4">
    <source>
        <dbReference type="EMBL" id="QAY66875.1"/>
    </source>
</evidence>
<dbReference type="RefSeq" id="WP_129440897.1">
    <property type="nucleotide sequence ID" value="NZ_CP035492.1"/>
</dbReference>
<feature type="DNA-binding region" description="H-T-H motif" evidence="2">
    <location>
        <begin position="29"/>
        <end position="48"/>
    </location>
</feature>
<keyword evidence="1 2" id="KW-0238">DNA-binding</keyword>
<dbReference type="InterPro" id="IPR009057">
    <property type="entry name" value="Homeodomain-like_sf"/>
</dbReference>
<dbReference type="PANTHER" id="PTHR30328">
    <property type="entry name" value="TRANSCRIPTIONAL REPRESSOR"/>
    <property type="match status" value="1"/>
</dbReference>
<proteinExistence type="predicted"/>
<evidence type="ECO:0000256" key="1">
    <source>
        <dbReference type="ARBA" id="ARBA00023125"/>
    </source>
</evidence>
<dbReference type="OrthoDB" id="9789566at2"/>
<dbReference type="EMBL" id="CP035492">
    <property type="protein sequence ID" value="QAY66875.1"/>
    <property type="molecule type" value="Genomic_DNA"/>
</dbReference>
<feature type="domain" description="HTH tetR-type" evidence="3">
    <location>
        <begin position="6"/>
        <end position="66"/>
    </location>
</feature>
<accession>A0A4P6EWA2</accession>
<dbReference type="GO" id="GO:0003677">
    <property type="term" value="F:DNA binding"/>
    <property type="evidence" value="ECO:0007669"/>
    <property type="project" value="UniProtKB-UniRule"/>
</dbReference>
<dbReference type="AlphaFoldDB" id="A0A4P6EWA2"/>
<dbReference type="InterPro" id="IPR036271">
    <property type="entry name" value="Tet_transcr_reg_TetR-rel_C_sf"/>
</dbReference>